<dbReference type="Pfam" id="PF06510">
    <property type="entry name" value="DUF1102"/>
    <property type="match status" value="1"/>
</dbReference>
<dbReference type="SMART" id="SM00710">
    <property type="entry name" value="PbH1"/>
    <property type="match status" value="5"/>
</dbReference>
<dbReference type="AlphaFoldDB" id="M0E6I3"/>
<evidence type="ECO:0000313" key="2">
    <source>
        <dbReference type="EMBL" id="ELZ42673.1"/>
    </source>
</evidence>
<evidence type="ECO:0000313" key="3">
    <source>
        <dbReference type="Proteomes" id="UP000011509"/>
    </source>
</evidence>
<protein>
    <submittedName>
        <fullName evidence="2">Nuclease</fullName>
    </submittedName>
</protein>
<keyword evidence="3" id="KW-1185">Reference proteome</keyword>
<reference evidence="2 3" key="1">
    <citation type="journal article" date="2014" name="PLoS Genet.">
        <title>Phylogenetically driven sequencing of extremely halophilic archaea reveals strategies for static and dynamic osmo-response.</title>
        <authorList>
            <person name="Becker E.A."/>
            <person name="Seitzer P.M."/>
            <person name="Tritt A."/>
            <person name="Larsen D."/>
            <person name="Krusor M."/>
            <person name="Yao A.I."/>
            <person name="Wu D."/>
            <person name="Madern D."/>
            <person name="Eisen J.A."/>
            <person name="Darling A.E."/>
            <person name="Facciotti M.T."/>
        </authorList>
    </citation>
    <scope>NUCLEOTIDE SEQUENCE [LARGE SCALE GENOMIC DNA]</scope>
    <source>
        <strain evidence="2 3">DSM 10284</strain>
    </source>
</reference>
<comment type="caution">
    <text evidence="2">The sequence shown here is derived from an EMBL/GenBank/DDBJ whole genome shotgun (WGS) entry which is preliminary data.</text>
</comment>
<dbReference type="InterPro" id="IPR012334">
    <property type="entry name" value="Pectin_lyas_fold"/>
</dbReference>
<dbReference type="PATRIC" id="fig|1227466.3.peg.3469"/>
<organism evidence="2 3">
    <name type="scientific">Halorubrum coriense DSM 10284</name>
    <dbReference type="NCBI Taxonomy" id="1227466"/>
    <lineage>
        <taxon>Archaea</taxon>
        <taxon>Methanobacteriati</taxon>
        <taxon>Methanobacteriota</taxon>
        <taxon>Stenosarchaea group</taxon>
        <taxon>Halobacteria</taxon>
        <taxon>Halobacteriales</taxon>
        <taxon>Haloferacaceae</taxon>
        <taxon>Halorubrum</taxon>
    </lineage>
</organism>
<dbReference type="InterPro" id="IPR011050">
    <property type="entry name" value="Pectin_lyase_fold/virulence"/>
</dbReference>
<gene>
    <name evidence="2" type="ORF">C464_17507</name>
</gene>
<proteinExistence type="predicted"/>
<dbReference type="EMBL" id="AOJL01000068">
    <property type="protein sequence ID" value="ELZ42673.1"/>
    <property type="molecule type" value="Genomic_DNA"/>
</dbReference>
<sequence length="434" mass="44609">MDTSSGGDGEIALDFGASDGGGSGVGLNSTYNFDDVFRIENQGTQTIYVWANFSGEDLDDDDIWFYPGSDSDRELNDGSNSVVTLTTGQQVNVGVHIDTSVLSSTENQALTASLTADVDVPGGLEGSQPSDPVGEDAAVVSKDPDAGEFSSIQDAIDAVDGTTILVESGRYEESVAIDVDGLTLKGPNAGIAGDSDQRGAEANINGLVAVDAEQVTIDGFAIEREASGSINQKGVIQMGAVGDSASGSTIANNAVTPNDTNSESAGLAGVAIESADNVTISDNVIAPAADSADTIGITRYVSNIENLTVSDNVIETTLGMAFGGNDTTDNPLTYSASITGNQFDNSGTYSLAVYESENLDVTVTENEFSADSGIFVTSLAREEAPRPTPAGDGEKLAVDQVVDDNTFNTTGEVTTTSVGEDSTYIVDDAILGEE</sequence>
<dbReference type="InterPro" id="IPR006626">
    <property type="entry name" value="PbH1"/>
</dbReference>
<accession>M0E6I3</accession>
<dbReference type="Proteomes" id="UP000011509">
    <property type="component" value="Unassembled WGS sequence"/>
</dbReference>
<dbReference type="Gene3D" id="2.160.20.10">
    <property type="entry name" value="Single-stranded right-handed beta-helix, Pectin lyase-like"/>
    <property type="match status" value="1"/>
</dbReference>
<name>M0E6I3_9EURY</name>
<feature type="region of interest" description="Disordered" evidence="1">
    <location>
        <begin position="116"/>
        <end position="136"/>
    </location>
</feature>
<dbReference type="SUPFAM" id="SSF51126">
    <property type="entry name" value="Pectin lyase-like"/>
    <property type="match status" value="1"/>
</dbReference>
<dbReference type="InterPro" id="IPR009482">
    <property type="entry name" value="DUF1102"/>
</dbReference>
<evidence type="ECO:0000256" key="1">
    <source>
        <dbReference type="SAM" id="MobiDB-lite"/>
    </source>
</evidence>